<evidence type="ECO:0000259" key="6">
    <source>
        <dbReference type="PROSITE" id="PS50035"/>
    </source>
</evidence>
<keyword evidence="3" id="KW-0378">Hydrolase</keyword>
<sequence length="306" mass="34452">MHFQYQSICRGGHSILEEIRKAGCTDPQRFIAFYALRTYDKIDHNAVKGGLGVLSDEHGAPSLIDEVTSDPVDAKSLFEVDPSGIYVTEELYIHSKLLIADDRIVIVGSANLNDRSQNGDHDSEIAAIIEDKDYIQSRMAGERWEAGKFAATLRRAIFKEHLGLECEQDHEKITHLSHPPPIDAGFHPQELSEADRKVVDPVDDDFYYNLWLRTAETNTAAFRNVFHCVPDDSVTNWDEYKAFVPDHSKIPIGHICESAREDATKTKQELAKVKGHLVVFPLEFLKNKKLSGSVVFDAVTPMELFT</sequence>
<evidence type="ECO:0000313" key="8">
    <source>
        <dbReference type="Proteomes" id="UP000789342"/>
    </source>
</evidence>
<keyword evidence="2" id="KW-0677">Repeat</keyword>
<feature type="domain" description="PLD phosphodiesterase" evidence="6">
    <location>
        <begin position="89"/>
        <end position="116"/>
    </location>
</feature>
<dbReference type="AlphaFoldDB" id="A0A9N9B5D9"/>
<name>A0A9N9B5D9_9GLOM</name>
<dbReference type="InterPro" id="IPR001736">
    <property type="entry name" value="PLipase_D/transphosphatidylase"/>
</dbReference>
<accession>A0A9N9B5D9</accession>
<dbReference type="EMBL" id="CAJVPV010003540">
    <property type="protein sequence ID" value="CAG8554062.1"/>
    <property type="molecule type" value="Genomic_DNA"/>
</dbReference>
<dbReference type="GO" id="GO:0009395">
    <property type="term" value="P:phospholipid catabolic process"/>
    <property type="evidence" value="ECO:0007669"/>
    <property type="project" value="TreeGrafter"/>
</dbReference>
<dbReference type="GO" id="GO:0004630">
    <property type="term" value="F:phospholipase D activity"/>
    <property type="evidence" value="ECO:0007669"/>
    <property type="project" value="UniProtKB-EC"/>
</dbReference>
<evidence type="ECO:0000256" key="2">
    <source>
        <dbReference type="ARBA" id="ARBA00022737"/>
    </source>
</evidence>
<gene>
    <name evidence="7" type="ORF">AMORRO_LOCUS5708</name>
</gene>
<dbReference type="SUPFAM" id="SSF56024">
    <property type="entry name" value="Phospholipase D/nuclease"/>
    <property type="match status" value="1"/>
</dbReference>
<evidence type="ECO:0000256" key="1">
    <source>
        <dbReference type="ARBA" id="ARBA00012027"/>
    </source>
</evidence>
<evidence type="ECO:0000313" key="7">
    <source>
        <dbReference type="EMBL" id="CAG8554062.1"/>
    </source>
</evidence>
<proteinExistence type="predicted"/>
<dbReference type="InterPro" id="IPR015679">
    <property type="entry name" value="PLipase_D_fam"/>
</dbReference>
<dbReference type="EC" id="3.1.4.4" evidence="1"/>
<evidence type="ECO:0000256" key="3">
    <source>
        <dbReference type="ARBA" id="ARBA00022801"/>
    </source>
</evidence>
<dbReference type="PROSITE" id="PS50035">
    <property type="entry name" value="PLD"/>
    <property type="match status" value="1"/>
</dbReference>
<dbReference type="PANTHER" id="PTHR18896:SF186">
    <property type="entry name" value="PHOSPHOLIPASE D"/>
    <property type="match status" value="1"/>
</dbReference>
<dbReference type="SMART" id="SM00155">
    <property type="entry name" value="PLDc"/>
    <property type="match status" value="1"/>
</dbReference>
<evidence type="ECO:0000256" key="5">
    <source>
        <dbReference type="ARBA" id="ARBA00023098"/>
    </source>
</evidence>
<dbReference type="Gene3D" id="3.30.870.10">
    <property type="entry name" value="Endonuclease Chain A"/>
    <property type="match status" value="1"/>
</dbReference>
<evidence type="ECO:0000256" key="4">
    <source>
        <dbReference type="ARBA" id="ARBA00022963"/>
    </source>
</evidence>
<dbReference type="OrthoDB" id="14911at2759"/>
<dbReference type="InterPro" id="IPR025202">
    <property type="entry name" value="PLD-like_dom"/>
</dbReference>
<keyword evidence="5" id="KW-0443">Lipid metabolism</keyword>
<keyword evidence="8" id="KW-1185">Reference proteome</keyword>
<dbReference type="PANTHER" id="PTHR18896">
    <property type="entry name" value="PHOSPHOLIPASE D"/>
    <property type="match status" value="1"/>
</dbReference>
<reference evidence="7" key="1">
    <citation type="submission" date="2021-06" db="EMBL/GenBank/DDBJ databases">
        <authorList>
            <person name="Kallberg Y."/>
            <person name="Tangrot J."/>
            <person name="Rosling A."/>
        </authorList>
    </citation>
    <scope>NUCLEOTIDE SEQUENCE</scope>
    <source>
        <strain evidence="7">CL551</strain>
    </source>
</reference>
<dbReference type="Pfam" id="PF13091">
    <property type="entry name" value="PLDc_2"/>
    <property type="match status" value="1"/>
</dbReference>
<protein>
    <recommendedName>
        <fullName evidence="1">phospholipase D</fullName>
        <ecNumber evidence="1">3.1.4.4</ecNumber>
    </recommendedName>
</protein>
<keyword evidence="4" id="KW-0442">Lipid degradation</keyword>
<dbReference type="Proteomes" id="UP000789342">
    <property type="component" value="Unassembled WGS sequence"/>
</dbReference>
<organism evidence="7 8">
    <name type="scientific">Acaulospora morrowiae</name>
    <dbReference type="NCBI Taxonomy" id="94023"/>
    <lineage>
        <taxon>Eukaryota</taxon>
        <taxon>Fungi</taxon>
        <taxon>Fungi incertae sedis</taxon>
        <taxon>Mucoromycota</taxon>
        <taxon>Glomeromycotina</taxon>
        <taxon>Glomeromycetes</taxon>
        <taxon>Diversisporales</taxon>
        <taxon>Acaulosporaceae</taxon>
        <taxon>Acaulospora</taxon>
    </lineage>
</organism>
<comment type="caution">
    <text evidence="7">The sequence shown here is derived from an EMBL/GenBank/DDBJ whole genome shotgun (WGS) entry which is preliminary data.</text>
</comment>